<keyword evidence="2" id="KW-0456">Lyase</keyword>
<dbReference type="Proteomes" id="UP000792457">
    <property type="component" value="Unassembled WGS sequence"/>
</dbReference>
<dbReference type="SUPFAM" id="SSF53383">
    <property type="entry name" value="PLP-dependent transferases"/>
    <property type="match status" value="1"/>
</dbReference>
<evidence type="ECO:0000313" key="3">
    <source>
        <dbReference type="EMBL" id="KAG8240018.1"/>
    </source>
</evidence>
<name>A0A8K0PCR3_LADFU</name>
<reference evidence="3" key="1">
    <citation type="submission" date="2013-04" db="EMBL/GenBank/DDBJ databases">
        <authorList>
            <person name="Qu J."/>
            <person name="Murali S.C."/>
            <person name="Bandaranaike D."/>
            <person name="Bellair M."/>
            <person name="Blankenburg K."/>
            <person name="Chao H."/>
            <person name="Dinh H."/>
            <person name="Doddapaneni H."/>
            <person name="Downs B."/>
            <person name="Dugan-Rocha S."/>
            <person name="Elkadiri S."/>
            <person name="Gnanaolivu R.D."/>
            <person name="Hernandez B."/>
            <person name="Javaid M."/>
            <person name="Jayaseelan J.C."/>
            <person name="Lee S."/>
            <person name="Li M."/>
            <person name="Ming W."/>
            <person name="Munidasa M."/>
            <person name="Muniz J."/>
            <person name="Nguyen L."/>
            <person name="Ongeri F."/>
            <person name="Osuji N."/>
            <person name="Pu L.-L."/>
            <person name="Puazo M."/>
            <person name="Qu C."/>
            <person name="Quiroz J."/>
            <person name="Raj R."/>
            <person name="Weissenberger G."/>
            <person name="Xin Y."/>
            <person name="Zou X."/>
            <person name="Han Y."/>
            <person name="Richards S."/>
            <person name="Worley K."/>
            <person name="Muzny D."/>
            <person name="Gibbs R."/>
        </authorList>
    </citation>
    <scope>NUCLEOTIDE SEQUENCE</scope>
    <source>
        <strain evidence="3">Sampled in the wild</strain>
    </source>
</reference>
<comment type="subunit">
    <text evidence="1">Homodimer.</text>
</comment>
<evidence type="ECO:0000256" key="1">
    <source>
        <dbReference type="ARBA" id="ARBA00011738"/>
    </source>
</evidence>
<dbReference type="InterPro" id="IPR010977">
    <property type="entry name" value="Aromatic_deC"/>
</dbReference>
<protein>
    <submittedName>
        <fullName evidence="3">Uncharacterized protein</fullName>
    </submittedName>
</protein>
<comment type="caution">
    <text evidence="3">The sequence shown here is derived from an EMBL/GenBank/DDBJ whole genome shotgun (WGS) entry which is preliminary data.</text>
</comment>
<proteinExistence type="predicted"/>
<dbReference type="InterPro" id="IPR015422">
    <property type="entry name" value="PyrdxlP-dep_Trfase_small"/>
</dbReference>
<organism evidence="3 4">
    <name type="scientific">Ladona fulva</name>
    <name type="common">Scarce chaser dragonfly</name>
    <name type="synonym">Libellula fulva</name>
    <dbReference type="NCBI Taxonomy" id="123851"/>
    <lineage>
        <taxon>Eukaryota</taxon>
        <taxon>Metazoa</taxon>
        <taxon>Ecdysozoa</taxon>
        <taxon>Arthropoda</taxon>
        <taxon>Hexapoda</taxon>
        <taxon>Insecta</taxon>
        <taxon>Pterygota</taxon>
        <taxon>Palaeoptera</taxon>
        <taxon>Odonata</taxon>
        <taxon>Epiprocta</taxon>
        <taxon>Anisoptera</taxon>
        <taxon>Libelluloidea</taxon>
        <taxon>Libellulidae</taxon>
        <taxon>Ladona</taxon>
    </lineage>
</organism>
<dbReference type="InterPro" id="IPR015424">
    <property type="entry name" value="PyrdxlP-dep_Trfase"/>
</dbReference>
<accession>A0A8K0PCR3</accession>
<dbReference type="PANTHER" id="PTHR11999">
    <property type="entry name" value="GROUP II PYRIDOXAL-5-PHOSPHATE DECARBOXYLASE"/>
    <property type="match status" value="1"/>
</dbReference>
<keyword evidence="4" id="KW-1185">Reference proteome</keyword>
<dbReference type="GO" id="GO:0042427">
    <property type="term" value="P:serotonin biosynthetic process"/>
    <property type="evidence" value="ECO:0007669"/>
    <property type="project" value="TreeGrafter"/>
</dbReference>
<dbReference type="Gene3D" id="3.90.1150.10">
    <property type="entry name" value="Aspartate Aminotransferase, domain 1"/>
    <property type="match status" value="1"/>
</dbReference>
<gene>
    <name evidence="3" type="ORF">J437_LFUL017753</name>
</gene>
<feature type="non-terminal residue" evidence="3">
    <location>
        <position position="1"/>
    </location>
</feature>
<dbReference type="GO" id="GO:0005737">
    <property type="term" value="C:cytoplasm"/>
    <property type="evidence" value="ECO:0007669"/>
    <property type="project" value="TreeGrafter"/>
</dbReference>
<dbReference type="GO" id="GO:0004058">
    <property type="term" value="F:aromatic-L-amino-acid decarboxylase activity"/>
    <property type="evidence" value="ECO:0007669"/>
    <property type="project" value="TreeGrafter"/>
</dbReference>
<dbReference type="EMBL" id="KZ310699">
    <property type="protein sequence ID" value="KAG8240018.1"/>
    <property type="molecule type" value="Genomic_DNA"/>
</dbReference>
<dbReference type="PANTHER" id="PTHR11999:SF167">
    <property type="entry name" value="AROMATIC-L-AMINO-ACID DECARBOXYLASE"/>
    <property type="match status" value="1"/>
</dbReference>
<reference evidence="3" key="2">
    <citation type="submission" date="2017-10" db="EMBL/GenBank/DDBJ databases">
        <title>Ladona fulva Genome sequencing and assembly.</title>
        <authorList>
            <person name="Murali S."/>
            <person name="Richards S."/>
            <person name="Bandaranaike D."/>
            <person name="Bellair M."/>
            <person name="Blankenburg K."/>
            <person name="Chao H."/>
            <person name="Dinh H."/>
            <person name="Doddapaneni H."/>
            <person name="Dugan-Rocha S."/>
            <person name="Elkadiri S."/>
            <person name="Gnanaolivu R."/>
            <person name="Hernandez B."/>
            <person name="Skinner E."/>
            <person name="Javaid M."/>
            <person name="Lee S."/>
            <person name="Li M."/>
            <person name="Ming W."/>
            <person name="Munidasa M."/>
            <person name="Muniz J."/>
            <person name="Nguyen L."/>
            <person name="Hughes D."/>
            <person name="Osuji N."/>
            <person name="Pu L.-L."/>
            <person name="Puazo M."/>
            <person name="Qu C."/>
            <person name="Quiroz J."/>
            <person name="Raj R."/>
            <person name="Weissenberger G."/>
            <person name="Xin Y."/>
            <person name="Zou X."/>
            <person name="Han Y."/>
            <person name="Worley K."/>
            <person name="Muzny D."/>
            <person name="Gibbs R."/>
        </authorList>
    </citation>
    <scope>NUCLEOTIDE SEQUENCE</scope>
    <source>
        <strain evidence="3">Sampled in the wild</strain>
    </source>
</reference>
<sequence>MVRVGSNERNEALLKRINAHGKIHLVPSKVRSVYFLRFAVCSRLTQPTDIAASWQEIQNMAEYILAEDSLIPG</sequence>
<evidence type="ECO:0000313" key="4">
    <source>
        <dbReference type="Proteomes" id="UP000792457"/>
    </source>
</evidence>
<dbReference type="AlphaFoldDB" id="A0A8K0PCR3"/>
<keyword evidence="2" id="KW-0210">Decarboxylase</keyword>
<evidence type="ECO:0000256" key="2">
    <source>
        <dbReference type="ARBA" id="ARBA00022793"/>
    </source>
</evidence>
<dbReference type="OrthoDB" id="8300554at2759"/>
<dbReference type="GO" id="GO:0006584">
    <property type="term" value="P:catecholamine metabolic process"/>
    <property type="evidence" value="ECO:0007669"/>
    <property type="project" value="TreeGrafter"/>
</dbReference>